<dbReference type="GO" id="GO:0003676">
    <property type="term" value="F:nucleic acid binding"/>
    <property type="evidence" value="ECO:0007669"/>
    <property type="project" value="InterPro"/>
</dbReference>
<evidence type="ECO:0000256" key="2">
    <source>
        <dbReference type="HAMAP-Rule" id="MF_00048"/>
    </source>
</evidence>
<evidence type="ECO:0000313" key="3">
    <source>
        <dbReference type="EMBL" id="OGY60405.1"/>
    </source>
</evidence>
<dbReference type="HAMAP" id="MF_00048">
    <property type="entry name" value="UPF0102"/>
    <property type="match status" value="1"/>
</dbReference>
<protein>
    <recommendedName>
        <fullName evidence="2">UPF0102 protein A3B23_01875</fullName>
    </recommendedName>
</protein>
<name>A0A1G1Z702_9BACT</name>
<evidence type="ECO:0000313" key="4">
    <source>
        <dbReference type="Proteomes" id="UP000178744"/>
    </source>
</evidence>
<dbReference type="InterPro" id="IPR011856">
    <property type="entry name" value="tRNA_endonuc-like_dom_sf"/>
</dbReference>
<evidence type="ECO:0000256" key="1">
    <source>
        <dbReference type="ARBA" id="ARBA00006738"/>
    </source>
</evidence>
<gene>
    <name evidence="3" type="ORF">A3B23_01875</name>
</gene>
<proteinExistence type="inferred from homology"/>
<dbReference type="Proteomes" id="UP000178744">
    <property type="component" value="Unassembled WGS sequence"/>
</dbReference>
<dbReference type="Pfam" id="PF02021">
    <property type="entry name" value="UPF0102"/>
    <property type="match status" value="1"/>
</dbReference>
<dbReference type="PANTHER" id="PTHR34039">
    <property type="entry name" value="UPF0102 PROTEIN YRAN"/>
    <property type="match status" value="1"/>
</dbReference>
<organism evidence="3 4">
    <name type="scientific">Candidatus Colwellbacteria bacterium RIFCSPLOWO2_01_FULL_48_10</name>
    <dbReference type="NCBI Taxonomy" id="1797690"/>
    <lineage>
        <taxon>Bacteria</taxon>
        <taxon>Candidatus Colwelliibacteriota</taxon>
    </lineage>
</organism>
<comment type="caution">
    <text evidence="3">The sequence shown here is derived from an EMBL/GenBank/DDBJ whole genome shotgun (WGS) entry which is preliminary data.</text>
</comment>
<dbReference type="Gene3D" id="3.40.1350.10">
    <property type="match status" value="1"/>
</dbReference>
<comment type="similarity">
    <text evidence="1 2">Belongs to the UPF0102 family.</text>
</comment>
<sequence length="119" mass="13764">MTKKSEIGIAGEEAGAKYLKSIGYKVLERNYRQKFGEIDIVALDSKKILVLFEVKTVAGEDPMFTSEDQMTKQKTFKTRRIAEFYANNHESLSKKGWRIDLLAIKIVGDKYRIKHYENI</sequence>
<dbReference type="EMBL" id="MHIY01000001">
    <property type="protein sequence ID" value="OGY60405.1"/>
    <property type="molecule type" value="Genomic_DNA"/>
</dbReference>
<dbReference type="AlphaFoldDB" id="A0A1G1Z702"/>
<dbReference type="InterPro" id="IPR011335">
    <property type="entry name" value="Restrct_endonuc-II-like"/>
</dbReference>
<dbReference type="PANTHER" id="PTHR34039:SF1">
    <property type="entry name" value="UPF0102 PROTEIN YRAN"/>
    <property type="match status" value="1"/>
</dbReference>
<accession>A0A1G1Z702</accession>
<dbReference type="SUPFAM" id="SSF52980">
    <property type="entry name" value="Restriction endonuclease-like"/>
    <property type="match status" value="1"/>
</dbReference>
<dbReference type="STRING" id="1797690.A3B23_01875"/>
<reference evidence="3 4" key="1">
    <citation type="journal article" date="2016" name="Nat. Commun.">
        <title>Thousands of microbial genomes shed light on interconnected biogeochemical processes in an aquifer system.</title>
        <authorList>
            <person name="Anantharaman K."/>
            <person name="Brown C.T."/>
            <person name="Hug L.A."/>
            <person name="Sharon I."/>
            <person name="Castelle C.J."/>
            <person name="Probst A.J."/>
            <person name="Thomas B.C."/>
            <person name="Singh A."/>
            <person name="Wilkins M.J."/>
            <person name="Karaoz U."/>
            <person name="Brodie E.L."/>
            <person name="Williams K.H."/>
            <person name="Hubbard S.S."/>
            <person name="Banfield J.F."/>
        </authorList>
    </citation>
    <scope>NUCLEOTIDE SEQUENCE [LARGE SCALE GENOMIC DNA]</scope>
</reference>
<dbReference type="InterPro" id="IPR003509">
    <property type="entry name" value="UPF0102_YraN-like"/>
</dbReference>